<name>A0AA47N266_MERPO</name>
<sequence length="1056" mass="116994">MSHSKGTHSYDALSNNITDREMSCATEGTNVSVRRDTGMQLWFPRKEASRNIICIICRNIWADINTWADTNQADFDFGIVYKAKVWWITWGCVKTKPKFGWEASKQGNEVSAAASSGPSSAPVTSAAASALPSAAPPVTGASIHPVPDTLPLAEGVAPAPCSEPGWLPAKLMKTIPLQDQKWISVALWKHQRLRTDLKLWYDPPEPALIYHQAPTPERFFTHRLLLWMPYHLWKVRLSCPVCGKQLTGYGAHKRARQVLDVDRYYLMITETLWCSSVGCKTSYISTSKTILDQLDLAHKQEFRLILTKRYACDMRVIRFLRERTLGNSPTRLVRQLMENHSEEWLKRLSRYLGACSDFVDRPSLLPVTFQEPPEPVAIPSHRWMLAVYGRDILSRLDHIKASITSTFGRILKMDSTKKITKKLSGLAKGTALWLTSVSNEVGQILISVLTAQEGPALDMMAADLIRRYSDAGVAPPQLLYVDCDCCREGMGPTKLKERFGGWPDLVVKLDIYHFMRRLASGCTKDAHPLYPVFMAKLSCCIFEWDSGDVALLRRAKREQLKREGLPGITDQLVDQRITKNELSRHCRRRTRGEQQTILMIGNLLSELVGVKGRDLLGVPLLDQERMQHIWQIQRKHVKCIQDEPGVLLYAETGTTTIGGIVLPNYRCARGSTSLESFHLHLNRFIPGTSANSLNFQLYLLEGLNRWNQDRKAASLAVKPPSLLSYSGDLVHCVNTYSVKVLGRKLVPSFQPPAVYTGELIGIDYLYRQTGRAMQDVHPDSEETDQMLEDVGTEADLEDEGFEDAGLDPTIERLDVSSGSSAIASSSAPVPSHPTIPPASLLAAAATAGPSVSPAITPAAPQQQLAVDLLTRVSSGTTVATTLPASLSTATAAPSGPPAVTSAAPEQQMAVDEHSVPGMERVDSLAEYLVGLRTETGQTLNYQQASTIIALWQDLLPYDQRRVVYAARHQVRLTTGRFRVSKKKPEFTAGVESMTRCVLGSTGSPAQWPDCCRLIESIFVKLCNIHKSPKKQANYALTRWTLMDSQGLQQGPTAGTG</sequence>
<feature type="domain" description="DUF6729" evidence="1">
    <location>
        <begin position="172"/>
        <end position="393"/>
    </location>
</feature>
<comment type="caution">
    <text evidence="2">The sequence shown here is derived from an EMBL/GenBank/DDBJ whole genome shotgun (WGS) entry which is preliminary data.</text>
</comment>
<dbReference type="PANTHER" id="PTHR24401:SF29">
    <property type="entry name" value="SI:CH211-243P7.3-RELATED"/>
    <property type="match status" value="1"/>
</dbReference>
<keyword evidence="3" id="KW-1185">Reference proteome</keyword>
<evidence type="ECO:0000313" key="3">
    <source>
        <dbReference type="Proteomes" id="UP001174136"/>
    </source>
</evidence>
<organism evidence="2 3">
    <name type="scientific">Merluccius polli</name>
    <name type="common">Benguela hake</name>
    <name type="synonym">Merluccius cadenati</name>
    <dbReference type="NCBI Taxonomy" id="89951"/>
    <lineage>
        <taxon>Eukaryota</taxon>
        <taxon>Metazoa</taxon>
        <taxon>Chordata</taxon>
        <taxon>Craniata</taxon>
        <taxon>Vertebrata</taxon>
        <taxon>Euteleostomi</taxon>
        <taxon>Actinopterygii</taxon>
        <taxon>Neopterygii</taxon>
        <taxon>Teleostei</taxon>
        <taxon>Neoteleostei</taxon>
        <taxon>Acanthomorphata</taxon>
        <taxon>Zeiogadaria</taxon>
        <taxon>Gadariae</taxon>
        <taxon>Gadiformes</taxon>
        <taxon>Gadoidei</taxon>
        <taxon>Merlucciidae</taxon>
        <taxon>Merluccius</taxon>
    </lineage>
</organism>
<accession>A0AA47N266</accession>
<gene>
    <name evidence="2" type="ORF">N1851_008736</name>
</gene>
<evidence type="ECO:0000313" key="2">
    <source>
        <dbReference type="EMBL" id="KAK0150324.1"/>
    </source>
</evidence>
<proteinExistence type="predicted"/>
<dbReference type="InterPro" id="IPR046616">
    <property type="entry name" value="DUF6729"/>
</dbReference>
<protein>
    <recommendedName>
        <fullName evidence="1">DUF6729 domain-containing protein</fullName>
    </recommendedName>
</protein>
<dbReference type="PANTHER" id="PTHR24401">
    <property type="entry name" value="SI:CH211-243P7.3-RELATED"/>
    <property type="match status" value="1"/>
</dbReference>
<dbReference type="Proteomes" id="UP001174136">
    <property type="component" value="Unassembled WGS sequence"/>
</dbReference>
<dbReference type="Pfam" id="PF20499">
    <property type="entry name" value="DUF6729"/>
    <property type="match status" value="1"/>
</dbReference>
<dbReference type="AlphaFoldDB" id="A0AA47N266"/>
<reference evidence="2" key="1">
    <citation type="journal article" date="2023" name="Front. Mar. Sci.">
        <title>A new Merluccius polli reference genome to investigate the effects of global change in West African waters.</title>
        <authorList>
            <person name="Mateo J.L."/>
            <person name="Blanco-Fernandez C."/>
            <person name="Garcia-Vazquez E."/>
            <person name="Machado-Schiaffino G."/>
        </authorList>
    </citation>
    <scope>NUCLEOTIDE SEQUENCE</scope>
    <source>
        <strain evidence="2">C29</strain>
        <tissue evidence="2">Fin</tissue>
    </source>
</reference>
<evidence type="ECO:0000259" key="1">
    <source>
        <dbReference type="Pfam" id="PF20499"/>
    </source>
</evidence>
<dbReference type="EMBL" id="JAOPHQ010001513">
    <property type="protein sequence ID" value="KAK0150324.1"/>
    <property type="molecule type" value="Genomic_DNA"/>
</dbReference>